<dbReference type="NCBIfam" id="TIGR03695">
    <property type="entry name" value="menH_SHCHC"/>
    <property type="match status" value="1"/>
</dbReference>
<dbReference type="InterPro" id="IPR000073">
    <property type="entry name" value="AB_hydrolase_1"/>
</dbReference>
<dbReference type="Proteomes" id="UP000642094">
    <property type="component" value="Unassembled WGS sequence"/>
</dbReference>
<dbReference type="PANTHER" id="PTHR42916:SF1">
    <property type="entry name" value="PROTEIN PHYLLO, CHLOROPLASTIC"/>
    <property type="match status" value="1"/>
</dbReference>
<evidence type="ECO:0000256" key="1">
    <source>
        <dbReference type="ARBA" id="ARBA00022428"/>
    </source>
</evidence>
<dbReference type="PANTHER" id="PTHR42916">
    <property type="entry name" value="2-SUCCINYL-5-ENOLPYRUVYL-6-HYDROXY-3-CYCLOHEXENE-1-CARBOXYLATE SYNTHASE"/>
    <property type="match status" value="1"/>
</dbReference>
<protein>
    <recommendedName>
        <fullName evidence="3">Putative 2-succinyl-6-hydroxy-2,4-cyclohexadiene-1-carboxylate synthase</fullName>
        <shortName evidence="3">SHCHC synthase</shortName>
        <ecNumber evidence="3">4.2.99.20</ecNumber>
    </recommendedName>
</protein>
<dbReference type="Pfam" id="PF00561">
    <property type="entry name" value="Abhydrolase_1"/>
    <property type="match status" value="1"/>
</dbReference>
<organism evidence="5 6">
    <name type="scientific">Pseudanabaena mucicola FACHB-723</name>
    <dbReference type="NCBI Taxonomy" id="2692860"/>
    <lineage>
        <taxon>Bacteria</taxon>
        <taxon>Bacillati</taxon>
        <taxon>Cyanobacteriota</taxon>
        <taxon>Cyanophyceae</taxon>
        <taxon>Pseudanabaenales</taxon>
        <taxon>Pseudanabaenaceae</taxon>
        <taxon>Pseudanabaena</taxon>
    </lineage>
</organism>
<comment type="pathway">
    <text evidence="3">Quinol/quinone metabolism; 1,4-dihydroxy-2-naphthoate biosynthesis; 1,4-dihydroxy-2-naphthoate from chorismate: step 3/7.</text>
</comment>
<name>A0ABR8A1C1_9CYAN</name>
<comment type="catalytic activity">
    <reaction evidence="3">
        <text>5-enolpyruvoyl-6-hydroxy-2-succinyl-cyclohex-3-ene-1-carboxylate = (1R,6R)-6-hydroxy-2-succinyl-cyclohexa-2,4-diene-1-carboxylate + pyruvate</text>
        <dbReference type="Rhea" id="RHEA:25597"/>
        <dbReference type="ChEBI" id="CHEBI:15361"/>
        <dbReference type="ChEBI" id="CHEBI:58689"/>
        <dbReference type="ChEBI" id="CHEBI:58818"/>
        <dbReference type="EC" id="4.2.99.20"/>
    </reaction>
</comment>
<comment type="function">
    <text evidence="3">Catalyzes a proton abstraction reaction that results in 2,5-elimination of pyruvate from 2-succinyl-5-enolpyruvyl-6-hydroxy-3-cyclohexene-1-carboxylate (SEPHCHC) and the formation of 2-succinyl-6-hydroxy-2,4-cyclohexadiene-1-carboxylate (SHCHC).</text>
</comment>
<dbReference type="EC" id="4.2.99.20" evidence="3"/>
<dbReference type="Gene3D" id="3.40.50.1820">
    <property type="entry name" value="alpha/beta hydrolase"/>
    <property type="match status" value="1"/>
</dbReference>
<evidence type="ECO:0000313" key="5">
    <source>
        <dbReference type="EMBL" id="MBD2189590.1"/>
    </source>
</evidence>
<evidence type="ECO:0000256" key="3">
    <source>
        <dbReference type="HAMAP-Rule" id="MF_01660"/>
    </source>
</evidence>
<keyword evidence="2 3" id="KW-0456">Lyase</keyword>
<dbReference type="SUPFAM" id="SSF53474">
    <property type="entry name" value="alpha/beta-Hydrolases"/>
    <property type="match status" value="1"/>
</dbReference>
<gene>
    <name evidence="3 5" type="primary">menH</name>
    <name evidence="5" type="ORF">H6F41_15765</name>
</gene>
<proteinExistence type="inferred from homology"/>
<dbReference type="InterPro" id="IPR022485">
    <property type="entry name" value="SHCHC_synthase_MenH"/>
</dbReference>
<dbReference type="PRINTS" id="PR00111">
    <property type="entry name" value="ABHYDROLASE"/>
</dbReference>
<dbReference type="EMBL" id="JACJQB010000043">
    <property type="protein sequence ID" value="MBD2189590.1"/>
    <property type="molecule type" value="Genomic_DNA"/>
</dbReference>
<comment type="similarity">
    <text evidence="3">Belongs to the AB hydrolase superfamily. MenH family.</text>
</comment>
<dbReference type="RefSeq" id="WP_190404414.1">
    <property type="nucleotide sequence ID" value="NZ_JACJQB010000043.1"/>
</dbReference>
<dbReference type="InterPro" id="IPR029058">
    <property type="entry name" value="AB_hydrolase_fold"/>
</dbReference>
<comment type="pathway">
    <text evidence="3">Cofactor biosynthesis; phylloquinone biosynthesis.</text>
</comment>
<feature type="domain" description="AB hydrolase-1" evidence="4">
    <location>
        <begin position="23"/>
        <end position="264"/>
    </location>
</feature>
<dbReference type="GO" id="GO:0070205">
    <property type="term" value="F:2-succinyl-6-hydroxy-2,4-cyclohexadiene-1-carboxylate synthase activity"/>
    <property type="evidence" value="ECO:0007669"/>
    <property type="project" value="UniProtKB-EC"/>
</dbReference>
<evidence type="ECO:0000313" key="6">
    <source>
        <dbReference type="Proteomes" id="UP000642094"/>
    </source>
</evidence>
<sequence length="276" mass="31863">MRSQVQIENYDISYYAEGNRNCPVILFLHGFMGDCFEFQTAIATLSKQFYCMAIDLLGHGQTQEINRSTEQERPYTFESVATLIIKFIEALGLVDHKRIFLVGYSMGGRIALYLAIHFPQYFSKVVLESASAGLASEQAKQDRLAQDLQIATKLETIDLRLFLENWYQQPIFGNLQSHPQFPQMLKHRLTNSVKNLAKSLRNLSTGKQPSLWQELCDNQVPLLLLVGELDRKFVQINWQMHQQCLRSQLEIAPKCSHNIHFENPQLFAEKILQFFS</sequence>
<accession>A0ABR8A1C1</accession>
<comment type="caution">
    <text evidence="5">The sequence shown here is derived from an EMBL/GenBank/DDBJ whole genome shotgun (WGS) entry which is preliminary data.</text>
</comment>
<keyword evidence="6" id="KW-1185">Reference proteome</keyword>
<reference evidence="5 6" key="1">
    <citation type="journal article" date="2020" name="ISME J.">
        <title>Comparative genomics reveals insights into cyanobacterial evolution and habitat adaptation.</title>
        <authorList>
            <person name="Chen M.Y."/>
            <person name="Teng W.K."/>
            <person name="Zhao L."/>
            <person name="Hu C.X."/>
            <person name="Zhou Y.K."/>
            <person name="Han B.P."/>
            <person name="Song L.R."/>
            <person name="Shu W.S."/>
        </authorList>
    </citation>
    <scope>NUCLEOTIDE SEQUENCE [LARGE SCALE GENOMIC DNA]</scope>
    <source>
        <strain evidence="5 6">FACHB-723</strain>
    </source>
</reference>
<dbReference type="HAMAP" id="MF_01660">
    <property type="entry name" value="MenH"/>
    <property type="match status" value="1"/>
</dbReference>
<evidence type="ECO:0000259" key="4">
    <source>
        <dbReference type="Pfam" id="PF00561"/>
    </source>
</evidence>
<comment type="subunit">
    <text evidence="3">Monomer.</text>
</comment>
<keyword evidence="1" id="KW-0474">Menaquinone biosynthesis</keyword>
<evidence type="ECO:0000256" key="2">
    <source>
        <dbReference type="ARBA" id="ARBA00023239"/>
    </source>
</evidence>